<evidence type="ECO:0000313" key="4">
    <source>
        <dbReference type="EMBL" id="EXI66366.1"/>
    </source>
</evidence>
<feature type="domain" description="Flavin reductase like" evidence="3">
    <location>
        <begin position="45"/>
        <end position="189"/>
    </location>
</feature>
<comment type="similarity">
    <text evidence="1">Belongs to the non-flavoprotein flavin reductase family.</text>
</comment>
<comment type="caution">
    <text evidence="4">The sequence shown here is derived from an EMBL/GenBank/DDBJ whole genome shotgun (WGS) entry which is preliminary data.</text>
</comment>
<dbReference type="PATRIC" id="fig|1454001.3.peg.2772"/>
<evidence type="ECO:0000256" key="1">
    <source>
        <dbReference type="ARBA" id="ARBA00008898"/>
    </source>
</evidence>
<sequence length="194" mass="20923">MRPPLDAPESLDSGDPVAALLRPEGIPDSSQASRAMACRAFRDALGAFATGVTVLTALTPDGQPVGVTISSFNSVSLQPPLILWSLACDSPRLEAFRRARHYAVNVLAADQEWISDRFASRDPDRFSGVRTVAGLGGVPVLDGCLACFECSSEAHYPGGDHIIFVGRVDRFSRHEQVEPLIFHDGRYRVLGDTS</sequence>
<dbReference type="SMART" id="SM00903">
    <property type="entry name" value="Flavin_Reduct"/>
    <property type="match status" value="1"/>
</dbReference>
<dbReference type="EC" id="1.5.1.36" evidence="4"/>
<dbReference type="InterPro" id="IPR050268">
    <property type="entry name" value="NADH-dep_flavin_reductase"/>
</dbReference>
<dbReference type="Gene3D" id="2.30.110.10">
    <property type="entry name" value="Electron Transport, Fmn-binding Protein, Chain A"/>
    <property type="match status" value="1"/>
</dbReference>
<dbReference type="PANTHER" id="PTHR30466:SF11">
    <property type="entry name" value="FLAVIN-DEPENDENT MONOOXYGENASE, REDUCTASE SUBUNIT HSAB"/>
    <property type="match status" value="1"/>
</dbReference>
<dbReference type="InterPro" id="IPR002563">
    <property type="entry name" value="Flavin_Rdtase-like_dom"/>
</dbReference>
<reference evidence="4" key="1">
    <citation type="submission" date="2014-02" db="EMBL/GenBank/DDBJ databases">
        <title>Expanding our view of genomic diversity in Candidatus Accumulibacter clades.</title>
        <authorList>
            <person name="Skennerton C.T."/>
            <person name="Barr J.J."/>
            <person name="Slater F.R."/>
            <person name="Bond P.L."/>
            <person name="Tyson G.W."/>
        </authorList>
    </citation>
    <scope>NUCLEOTIDE SEQUENCE [LARGE SCALE GENOMIC DNA]</scope>
</reference>
<accession>A0A011MUU3</accession>
<dbReference type="Proteomes" id="UP000020218">
    <property type="component" value="Unassembled WGS sequence"/>
</dbReference>
<proteinExistence type="inferred from homology"/>
<dbReference type="Pfam" id="PF01613">
    <property type="entry name" value="Flavin_Reduct"/>
    <property type="match status" value="1"/>
</dbReference>
<evidence type="ECO:0000259" key="3">
    <source>
        <dbReference type="SMART" id="SM00903"/>
    </source>
</evidence>
<evidence type="ECO:0000256" key="2">
    <source>
        <dbReference type="ARBA" id="ARBA00023002"/>
    </source>
</evidence>
<gene>
    <name evidence="4" type="primary">hpah</name>
    <name evidence="4" type="ORF">AW08_02723</name>
</gene>
<dbReference type="EMBL" id="JFAX01000016">
    <property type="protein sequence ID" value="EXI66366.1"/>
    <property type="molecule type" value="Genomic_DNA"/>
</dbReference>
<protein>
    <submittedName>
        <fullName evidence="4">p-hydroxyphenylacetate 3-hydroxylase, reductase component</fullName>
        <ecNumber evidence="4">1.5.1.36</ecNumber>
    </submittedName>
</protein>
<name>A0A011MUU3_9PROT</name>
<dbReference type="InterPro" id="IPR012349">
    <property type="entry name" value="Split_barrel_FMN-bd"/>
</dbReference>
<keyword evidence="2 4" id="KW-0560">Oxidoreductase</keyword>
<evidence type="ECO:0000313" key="5">
    <source>
        <dbReference type="Proteomes" id="UP000020218"/>
    </source>
</evidence>
<organism evidence="4 5">
    <name type="scientific">Candidatus Accumulibacter adjunctus</name>
    <dbReference type="NCBI Taxonomy" id="1454001"/>
    <lineage>
        <taxon>Bacteria</taxon>
        <taxon>Pseudomonadati</taxon>
        <taxon>Pseudomonadota</taxon>
        <taxon>Betaproteobacteria</taxon>
        <taxon>Candidatus Accumulibacter</taxon>
    </lineage>
</organism>
<keyword evidence="5" id="KW-1185">Reference proteome</keyword>
<dbReference type="PANTHER" id="PTHR30466">
    <property type="entry name" value="FLAVIN REDUCTASE"/>
    <property type="match status" value="1"/>
</dbReference>
<dbReference type="AlphaFoldDB" id="A0A011MUU3"/>
<dbReference type="GO" id="GO:0010181">
    <property type="term" value="F:FMN binding"/>
    <property type="evidence" value="ECO:0007669"/>
    <property type="project" value="InterPro"/>
</dbReference>
<dbReference type="GO" id="GO:0042602">
    <property type="term" value="F:riboflavin reductase (NADPH) activity"/>
    <property type="evidence" value="ECO:0007669"/>
    <property type="project" value="TreeGrafter"/>
</dbReference>
<dbReference type="SUPFAM" id="SSF50475">
    <property type="entry name" value="FMN-binding split barrel"/>
    <property type="match status" value="1"/>
</dbReference>
<dbReference type="GO" id="GO:0036382">
    <property type="term" value="F:flavin reductase (NADH) activity"/>
    <property type="evidence" value="ECO:0007669"/>
    <property type="project" value="UniProtKB-EC"/>
</dbReference>
<dbReference type="STRING" id="1454001.AW08_02723"/>